<feature type="transmembrane region" description="Helical" evidence="1">
    <location>
        <begin position="173"/>
        <end position="194"/>
    </location>
</feature>
<feature type="transmembrane region" description="Helical" evidence="1">
    <location>
        <begin position="201"/>
        <end position="220"/>
    </location>
</feature>
<evidence type="ECO:0000313" key="3">
    <source>
        <dbReference type="Proteomes" id="UP001207408"/>
    </source>
</evidence>
<keyword evidence="1" id="KW-0472">Membrane</keyword>
<feature type="transmembrane region" description="Helical" evidence="1">
    <location>
        <begin position="45"/>
        <end position="66"/>
    </location>
</feature>
<reference evidence="2" key="1">
    <citation type="submission" date="2022-10" db="EMBL/GenBank/DDBJ databases">
        <authorList>
            <person name="Yu W.X."/>
        </authorList>
    </citation>
    <scope>NUCLEOTIDE SEQUENCE</scope>
    <source>
        <strain evidence="2">D04</strain>
    </source>
</reference>
<proteinExistence type="predicted"/>
<dbReference type="EMBL" id="JAPDPI010000112">
    <property type="protein sequence ID" value="MCW3808127.1"/>
    <property type="molecule type" value="Genomic_DNA"/>
</dbReference>
<evidence type="ECO:0000256" key="1">
    <source>
        <dbReference type="SAM" id="Phobius"/>
    </source>
</evidence>
<dbReference type="AlphaFoldDB" id="A0AAE3MJC0"/>
<feature type="transmembrane region" description="Helical" evidence="1">
    <location>
        <begin position="240"/>
        <end position="260"/>
    </location>
</feature>
<comment type="caution">
    <text evidence="2">The sequence shown here is derived from an EMBL/GenBank/DDBJ whole genome shotgun (WGS) entry which is preliminary data.</text>
</comment>
<protein>
    <submittedName>
        <fullName evidence="2">Uncharacterized protein</fullName>
    </submittedName>
</protein>
<feature type="transmembrane region" description="Helical" evidence="1">
    <location>
        <begin position="12"/>
        <end position="33"/>
    </location>
</feature>
<name>A0AAE3MJC0_9BACT</name>
<dbReference type="RefSeq" id="WP_301202694.1">
    <property type="nucleotide sequence ID" value="NZ_JAPDPI010000112.1"/>
</dbReference>
<sequence>MEKSQMKEKVSVIAAGLILLSVLLMIIVLPGIYTKTLEYKNNIGAGIGILLAIMFRLLLFFWYRSVIKKNRRDGKRRVTGYLLIAIFLFILGTIYSDGAFSYLNNYDILYVSRLMFASVFCDLIAAILTFVAIFINRKREEEKSVFAEIPAWALALIVFIVSVPLSFTTYIPGIELTGMILYCVAIVTACFFICRKYPQSVWYTLLISNAVGILAIIQMILLTVLKPDNVPGQFMSAGRWIFWICCLLLSISGAIVGAKIGRRKVI</sequence>
<evidence type="ECO:0000313" key="2">
    <source>
        <dbReference type="EMBL" id="MCW3808127.1"/>
    </source>
</evidence>
<keyword evidence="3" id="KW-1185">Reference proteome</keyword>
<organism evidence="2 3">
    <name type="scientific">Plebeiibacterium marinum</name>
    <dbReference type="NCBI Taxonomy" id="2992111"/>
    <lineage>
        <taxon>Bacteria</taxon>
        <taxon>Pseudomonadati</taxon>
        <taxon>Bacteroidota</taxon>
        <taxon>Bacteroidia</taxon>
        <taxon>Marinilabiliales</taxon>
        <taxon>Marinilabiliaceae</taxon>
        <taxon>Plebeiibacterium</taxon>
    </lineage>
</organism>
<feature type="transmembrane region" description="Helical" evidence="1">
    <location>
        <begin position="147"/>
        <end position="167"/>
    </location>
</feature>
<dbReference type="Proteomes" id="UP001207408">
    <property type="component" value="Unassembled WGS sequence"/>
</dbReference>
<keyword evidence="1" id="KW-1133">Transmembrane helix</keyword>
<accession>A0AAE3MJC0</accession>
<feature type="transmembrane region" description="Helical" evidence="1">
    <location>
        <begin position="115"/>
        <end position="135"/>
    </location>
</feature>
<keyword evidence="1" id="KW-0812">Transmembrane</keyword>
<gene>
    <name evidence="2" type="ORF">OM074_21085</name>
</gene>
<feature type="transmembrane region" description="Helical" evidence="1">
    <location>
        <begin position="78"/>
        <end position="95"/>
    </location>
</feature>